<evidence type="ECO:0000259" key="3">
    <source>
        <dbReference type="Pfam" id="PF19580"/>
    </source>
</evidence>
<dbReference type="GO" id="GO:0004519">
    <property type="term" value="F:endonuclease activity"/>
    <property type="evidence" value="ECO:0007669"/>
    <property type="project" value="UniProtKB-KW"/>
</dbReference>
<gene>
    <name evidence="4" type="ORF">QQM35_02805</name>
</gene>
<dbReference type="EMBL" id="CP128355">
    <property type="protein sequence ID" value="XAF71067.1"/>
    <property type="molecule type" value="Genomic_DNA"/>
</dbReference>
<proteinExistence type="predicted"/>
<dbReference type="PANTHER" id="PTHR42834">
    <property type="entry name" value="ENDONUCLEASE/EXONUCLEASE/PHOSPHATASE FAMILY PROTEIN (AFU_ORTHOLOGUE AFUA_3G09210)"/>
    <property type="match status" value="1"/>
</dbReference>
<evidence type="ECO:0000313" key="5">
    <source>
        <dbReference type="Proteomes" id="UP001436297"/>
    </source>
</evidence>
<dbReference type="InterPro" id="IPR005135">
    <property type="entry name" value="Endo/exonuclease/phosphatase"/>
</dbReference>
<feature type="region of interest" description="Disordered" evidence="1">
    <location>
        <begin position="639"/>
        <end position="665"/>
    </location>
</feature>
<name>A0ABZ3EFC6_9STAP</name>
<dbReference type="Proteomes" id="UP001436297">
    <property type="component" value="Chromosome"/>
</dbReference>
<feature type="compositionally biased region" description="Basic and acidic residues" evidence="1">
    <location>
        <begin position="81"/>
        <end position="94"/>
    </location>
</feature>
<keyword evidence="4" id="KW-0378">Hydrolase</keyword>
<feature type="region of interest" description="Disordered" evidence="1">
    <location>
        <begin position="26"/>
        <end position="94"/>
    </location>
</feature>
<evidence type="ECO:0000256" key="2">
    <source>
        <dbReference type="SAM" id="SignalP"/>
    </source>
</evidence>
<feature type="chain" id="PRO_5045309707" evidence="2">
    <location>
        <begin position="25"/>
        <end position="665"/>
    </location>
</feature>
<dbReference type="CDD" id="cd04486">
    <property type="entry name" value="YhcR_OBF_like"/>
    <property type="match status" value="1"/>
</dbReference>
<feature type="compositionally biased region" description="Polar residues" evidence="1">
    <location>
        <begin position="26"/>
        <end position="39"/>
    </location>
</feature>
<evidence type="ECO:0000313" key="4">
    <source>
        <dbReference type="EMBL" id="XAF71067.1"/>
    </source>
</evidence>
<organism evidence="4 5">
    <name type="scientific">Staphylococcus hsinchuensis</name>
    <dbReference type="NCBI Taxonomy" id="3051183"/>
    <lineage>
        <taxon>Bacteria</taxon>
        <taxon>Bacillati</taxon>
        <taxon>Bacillota</taxon>
        <taxon>Bacilli</taxon>
        <taxon>Bacillales</taxon>
        <taxon>Staphylococcaceae</taxon>
        <taxon>Staphylococcus</taxon>
    </lineage>
</organism>
<keyword evidence="2" id="KW-0732">Signal</keyword>
<feature type="compositionally biased region" description="Low complexity" evidence="1">
    <location>
        <begin position="40"/>
        <end position="71"/>
    </location>
</feature>
<evidence type="ECO:0000256" key="1">
    <source>
        <dbReference type="SAM" id="MobiDB-lite"/>
    </source>
</evidence>
<feature type="signal peptide" evidence="2">
    <location>
        <begin position="1"/>
        <end position="24"/>
    </location>
</feature>
<feature type="domain" description="Endonuclease/exonuclease/phosphatase" evidence="3">
    <location>
        <begin position="484"/>
        <end position="624"/>
    </location>
</feature>
<keyword evidence="4" id="KW-0255">Endonuclease</keyword>
<sequence length="665" mass="74241">MKKITTTLMASAALLALLPSVSHATTTKQPAASTQQPEASQQGTQQTSTTQQTTSTQPQTQSSQSETQQTSNNQGVSIHDIQGEGHHSPYDGKKVNNVQGIVTYEYELYGAKYVHIQTPDSMKDDNPNTSEGLIVYMGKNDYGVQKGDLVNVKGTVDEYYIDGYADKQQTDLPVTQINARDDRGGNVSIEKRNQQLPQPVQIKNVPNKISANDQFQTFDRNKYAIDYWESLEGMRVQTNDVRAVGPQEHGDVFTVQDSQPEETTHGGVRLTPNNQHGERIPFKMYDNYQARDFDVKTGDKFKGPIIGYVNYGFQNYKLNVDLDDMKRAHVDGQSQPEPTTIQPSNQKLNIASYNLENFSNNTKTTTEDKANKIAGGITKNMKNPDIIGVTEVQDNDGPNAGGPNANESYQRLINKIKQNGGPEYKYVNIDPVMNADGGQPNANIRVGFLYNPERVDFDDSIKQGDANTPVSYKNGNLTLNPGRIDPQNPAFDDSRKPLAAQFKFHGEKVIVLANHWNSKRGDTPYFGSQQPPQLPSETQRTEIANAVGRFVQQVHQENPNANIVSVGDYNDFQWSKPLKTLEGNHMHNMIYSLPTSQRYSYNYQGNSQALDHVLVSDNLANYTKLDPVHVNSDFTEVSGRASDHDPLLAQLDVKQKARDQHRQQR</sequence>
<dbReference type="SUPFAM" id="SSF56219">
    <property type="entry name" value="DNase I-like"/>
    <property type="match status" value="1"/>
</dbReference>
<protein>
    <submittedName>
        <fullName evidence="4">Endonuclease</fullName>
    </submittedName>
</protein>
<keyword evidence="5" id="KW-1185">Reference proteome</keyword>
<feature type="compositionally biased region" description="Basic and acidic residues" evidence="1">
    <location>
        <begin position="653"/>
        <end position="665"/>
    </location>
</feature>
<dbReference type="RefSeq" id="WP_251942378.1">
    <property type="nucleotide sequence ID" value="NZ_CP128355.1"/>
</dbReference>
<keyword evidence="4" id="KW-0540">Nuclease</keyword>
<reference evidence="4 5" key="1">
    <citation type="journal article" date="2024" name="Pathogens">
        <title>Staphylococcus hsinchuensis sp. nov., Isolated from Soymilk.</title>
        <authorList>
            <person name="Wang Y.T."/>
            <person name="Lin Y.C."/>
            <person name="Hsieh Y.H."/>
            <person name="Lin Y.T."/>
            <person name="Hamada M."/>
            <person name="Chen C.C."/>
            <person name="Liou J.S."/>
            <person name="Lee A.Y."/>
            <person name="Zhang W.L."/>
            <person name="Chen Y.T."/>
            <person name="Huang C.H."/>
        </authorList>
    </citation>
    <scope>NUCLEOTIDE SEQUENCE [LARGE SCALE GENOMIC DNA]</scope>
    <source>
        <strain evidence="4 5">H164</strain>
    </source>
</reference>
<accession>A0ABZ3EFC6</accession>
<dbReference type="InterPro" id="IPR036691">
    <property type="entry name" value="Endo/exonu/phosph_ase_sf"/>
</dbReference>
<dbReference type="PANTHER" id="PTHR42834:SF1">
    <property type="entry name" value="ENDONUCLEASE_EXONUCLEASE_PHOSPHATASE FAMILY PROTEIN (AFU_ORTHOLOGUE AFUA_3G09210)"/>
    <property type="match status" value="1"/>
</dbReference>
<dbReference type="Pfam" id="PF19580">
    <property type="entry name" value="Exo_endo_phos_3"/>
    <property type="match status" value="1"/>
</dbReference>
<dbReference type="Gene3D" id="3.60.10.10">
    <property type="entry name" value="Endonuclease/exonuclease/phosphatase"/>
    <property type="match status" value="1"/>
</dbReference>